<evidence type="ECO:0000313" key="7">
    <source>
        <dbReference type="Proteomes" id="UP000184038"/>
    </source>
</evidence>
<name>A0A1M7GW99_9FIRM</name>
<feature type="region of interest" description="Disordered" evidence="4">
    <location>
        <begin position="151"/>
        <end position="170"/>
    </location>
</feature>
<dbReference type="InterPro" id="IPR036188">
    <property type="entry name" value="FAD/NAD-bd_sf"/>
</dbReference>
<proteinExistence type="predicted"/>
<dbReference type="InterPro" id="IPR057661">
    <property type="entry name" value="RsdA/BaiN/AoA(So)_Rossmann"/>
</dbReference>
<dbReference type="PANTHER" id="PTHR42887:SF2">
    <property type="entry name" value="OS12G0638800 PROTEIN"/>
    <property type="match status" value="1"/>
</dbReference>
<dbReference type="PANTHER" id="PTHR42887">
    <property type="entry name" value="OS12G0638800 PROTEIN"/>
    <property type="match status" value="1"/>
</dbReference>
<accession>A0A1M7GW99</accession>
<dbReference type="Pfam" id="PF22780">
    <property type="entry name" value="HI0933_like_1st"/>
    <property type="match status" value="1"/>
</dbReference>
<organism evidence="6 7">
    <name type="scientific">Anaerosporobacter mobilis DSM 15930</name>
    <dbReference type="NCBI Taxonomy" id="1120996"/>
    <lineage>
        <taxon>Bacteria</taxon>
        <taxon>Bacillati</taxon>
        <taxon>Bacillota</taxon>
        <taxon>Clostridia</taxon>
        <taxon>Lachnospirales</taxon>
        <taxon>Lachnospiraceae</taxon>
        <taxon>Anaerosporobacter</taxon>
    </lineage>
</organism>
<dbReference type="InterPro" id="IPR004792">
    <property type="entry name" value="BaiN-like"/>
</dbReference>
<dbReference type="Gene3D" id="3.50.50.60">
    <property type="entry name" value="FAD/NAD(P)-binding domain"/>
    <property type="match status" value="2"/>
</dbReference>
<keyword evidence="7" id="KW-1185">Reference proteome</keyword>
<comment type="cofactor">
    <cofactor evidence="1">
        <name>FAD</name>
        <dbReference type="ChEBI" id="CHEBI:57692"/>
    </cofactor>
</comment>
<evidence type="ECO:0000256" key="1">
    <source>
        <dbReference type="ARBA" id="ARBA00001974"/>
    </source>
</evidence>
<dbReference type="NCBIfam" id="TIGR00275">
    <property type="entry name" value="aminoacetone oxidase family FAD-binding enzyme"/>
    <property type="match status" value="1"/>
</dbReference>
<sequence>MKKEIIIIGGGAAGMVAAISAARNGAKVTILEHKEKLGKKILATGNGKCNYTNLHQSIDCYRSENIPFVEEVFSHFNEKDTIEFFKQLGIYPKSRNGYMYPNSEQASSIVDVLVMELHHLQVEVRCNEVVKKIKAMDEGYQIDTIVTVTEPKKGKDRNSKNTSKNKSEKRVAVETFQSSYQAEKVIIATGGMASSKLGSDGSGYYLVKQLGHTIIPVAPALVQLKAEGEFFELVAGVRCDVLLQIFIEKTLIASEEGELQLTNYGISGIPVFQISRFAAKALLEKKEVSVVIDFLPQMTTSELIELLKQRINNSEYKTAEEALIGLLNQKLIQMLMSQLDKQHSKHIDINRLASLLKEFKVKILDTNSFDNAQVCAGGVDTKEIAGYRLESKLHRGLFVVGELLDVDGICGGYNLQWAWATGYLAGEAASRK</sequence>
<dbReference type="PROSITE" id="PS51080">
    <property type="entry name" value="CTF_NFI_2"/>
    <property type="match status" value="1"/>
</dbReference>
<keyword evidence="3" id="KW-0274">FAD</keyword>
<evidence type="ECO:0000259" key="5">
    <source>
        <dbReference type="PROSITE" id="PS51080"/>
    </source>
</evidence>
<dbReference type="Pfam" id="PF03486">
    <property type="entry name" value="HI0933_like"/>
    <property type="match status" value="2"/>
</dbReference>
<evidence type="ECO:0000256" key="2">
    <source>
        <dbReference type="ARBA" id="ARBA00022630"/>
    </source>
</evidence>
<dbReference type="InterPro" id="IPR023166">
    <property type="entry name" value="BaiN-like_dom_sf"/>
</dbReference>
<dbReference type="SUPFAM" id="SSF51905">
    <property type="entry name" value="FAD/NAD(P)-binding domain"/>
    <property type="match status" value="1"/>
</dbReference>
<gene>
    <name evidence="6" type="ORF">SAMN02746066_01140</name>
</gene>
<keyword evidence="2" id="KW-0285">Flavoprotein</keyword>
<dbReference type="STRING" id="1120996.SAMN02746066_01140"/>
<dbReference type="RefSeq" id="WP_242952488.1">
    <property type="nucleotide sequence ID" value="NZ_FRCP01000007.1"/>
</dbReference>
<dbReference type="EMBL" id="FRCP01000007">
    <property type="protein sequence ID" value="SHM20177.1"/>
    <property type="molecule type" value="Genomic_DNA"/>
</dbReference>
<protein>
    <recommendedName>
        <fullName evidence="5">CTF/NF-I domain-containing protein</fullName>
    </recommendedName>
</protein>
<dbReference type="InterPro" id="IPR055178">
    <property type="entry name" value="RsdA/BaiN/AoA(So)-like_dom"/>
</dbReference>
<dbReference type="Proteomes" id="UP000184038">
    <property type="component" value="Unassembled WGS sequence"/>
</dbReference>
<evidence type="ECO:0000256" key="3">
    <source>
        <dbReference type="ARBA" id="ARBA00022827"/>
    </source>
</evidence>
<dbReference type="Gene3D" id="1.10.8.260">
    <property type="entry name" value="HI0933 insert domain-like"/>
    <property type="match status" value="1"/>
</dbReference>
<dbReference type="GO" id="GO:0003700">
    <property type="term" value="F:DNA-binding transcription factor activity"/>
    <property type="evidence" value="ECO:0007669"/>
    <property type="project" value="InterPro"/>
</dbReference>
<evidence type="ECO:0000313" key="6">
    <source>
        <dbReference type="EMBL" id="SHM20177.1"/>
    </source>
</evidence>
<dbReference type="PRINTS" id="PR00368">
    <property type="entry name" value="FADPNR"/>
</dbReference>
<dbReference type="InterPro" id="IPR020604">
    <property type="entry name" value="CTF/NFI_DNA-bd-dom"/>
</dbReference>
<dbReference type="SUPFAM" id="SSF160996">
    <property type="entry name" value="HI0933 insert domain-like"/>
    <property type="match status" value="1"/>
</dbReference>
<reference evidence="6 7" key="1">
    <citation type="submission" date="2016-11" db="EMBL/GenBank/DDBJ databases">
        <authorList>
            <person name="Jaros S."/>
            <person name="Januszkiewicz K."/>
            <person name="Wedrychowicz H."/>
        </authorList>
    </citation>
    <scope>NUCLEOTIDE SEQUENCE [LARGE SCALE GENOMIC DNA]</scope>
    <source>
        <strain evidence="6 7">DSM 15930</strain>
    </source>
</reference>
<feature type="domain" description="CTF/NF-I" evidence="5">
    <location>
        <begin position="54"/>
        <end position="248"/>
    </location>
</feature>
<dbReference type="Gene3D" id="2.40.30.10">
    <property type="entry name" value="Translation factors"/>
    <property type="match status" value="1"/>
</dbReference>
<dbReference type="AlphaFoldDB" id="A0A1M7GW99"/>
<evidence type="ECO:0000256" key="4">
    <source>
        <dbReference type="SAM" id="MobiDB-lite"/>
    </source>
</evidence>